<comment type="caution">
    <text evidence="1">The sequence shown here is derived from an EMBL/GenBank/DDBJ whole genome shotgun (WGS) entry which is preliminary data.</text>
</comment>
<gene>
    <name evidence="1" type="ORF">HLB16_16785</name>
</gene>
<sequence>MSGADIKEVARNFCRLLKVDRSTVGNFAAFLERLSVFNICLDPVDDEEWLCFTEAACDPTTFRIMLPNSTYEKACKGDHAAISTIFHEIGHLVLGHRPVLHKSSGNPVREEDAEWQADEFATYVCNHMGLVPWQLCFDFSATRKRKRSRTLARS</sequence>
<protein>
    <submittedName>
        <fullName evidence="1">ImmA/IrrE family metallo-endopeptidase</fullName>
    </submittedName>
</protein>
<dbReference type="EMBL" id="JABEMD010000029">
    <property type="protein sequence ID" value="NNH12529.1"/>
    <property type="molecule type" value="Genomic_DNA"/>
</dbReference>
<name>A0A849BPR4_9BURK</name>
<evidence type="ECO:0000313" key="2">
    <source>
        <dbReference type="Proteomes" id="UP000542973"/>
    </source>
</evidence>
<reference evidence="1 2" key="1">
    <citation type="submission" date="2020-05" db="EMBL/GenBank/DDBJ databases">
        <title>MicrobeNet Type strains.</title>
        <authorList>
            <person name="Nicholson A.C."/>
        </authorList>
    </citation>
    <scope>NUCLEOTIDE SEQUENCE [LARGE SCALE GENOMIC DNA]</scope>
    <source>
        <strain evidence="1 2">ATCC 700815</strain>
    </source>
</reference>
<dbReference type="RefSeq" id="WP_158507253.1">
    <property type="nucleotide sequence ID" value="NZ_BAAAEB010000011.1"/>
</dbReference>
<organism evidence="1 2">
    <name type="scientific">Cupriavidus gilardii</name>
    <dbReference type="NCBI Taxonomy" id="82541"/>
    <lineage>
        <taxon>Bacteria</taxon>
        <taxon>Pseudomonadati</taxon>
        <taxon>Pseudomonadota</taxon>
        <taxon>Betaproteobacteria</taxon>
        <taxon>Burkholderiales</taxon>
        <taxon>Burkholderiaceae</taxon>
        <taxon>Cupriavidus</taxon>
    </lineage>
</organism>
<accession>A0A849BPR4</accession>
<proteinExistence type="predicted"/>
<dbReference type="AlphaFoldDB" id="A0A849BPR4"/>
<dbReference type="Proteomes" id="UP000542973">
    <property type="component" value="Unassembled WGS sequence"/>
</dbReference>
<evidence type="ECO:0000313" key="1">
    <source>
        <dbReference type="EMBL" id="NNH12529.1"/>
    </source>
</evidence>